<dbReference type="STRING" id="1406858.GCA_000710895_06478"/>
<reference evidence="2 3" key="1">
    <citation type="submission" date="2018-06" db="EMBL/GenBank/DDBJ databases">
        <authorList>
            <consortium name="Pathogen Informatics"/>
            <person name="Doyle S."/>
        </authorList>
    </citation>
    <scope>NUCLEOTIDE SEQUENCE [LARGE SCALE GENOMIC DNA]</scope>
    <source>
        <strain evidence="2 3">NCTC1934</strain>
    </source>
</reference>
<dbReference type="PANTHER" id="PTHR33371:SF16">
    <property type="entry name" value="MCE-FAMILY PROTEIN MCE3F"/>
    <property type="match status" value="1"/>
</dbReference>
<accession>A0A378YV73</accession>
<evidence type="ECO:0000259" key="1">
    <source>
        <dbReference type="Pfam" id="PF02470"/>
    </source>
</evidence>
<keyword evidence="3" id="KW-1185">Reference proteome</keyword>
<sequence>MKAKTLLSLASILTILVVGSAYLAFGVVRVTWFSEQVHATMYVPESGGLLPRSKVLLSGVEVGRITAVEHVPGAVEVRFRVDADYPIPTASAVRIEGLSGLGESYLLFDPPSAEGPYLSDGQVVRATKISAPVSIPDIARTTTELLRQLDPTALASIVETFTAATENTEAVIPQLSRATDLLAATLLARTDVIRQLLIALQANASDMAWSGPALIQASEPWAEFGPRVIDVADSIARVIRAGNLPESFLVHTPDTIGLAPFLRELTVRVDRMGPELAPLIPLLEPVLALVPPLVSQLDLGSLIAQALHATTPDGTLRLRITVN</sequence>
<dbReference type="InterPro" id="IPR003399">
    <property type="entry name" value="Mce/MlaD"/>
</dbReference>
<name>A0A378YV73_9NOCA</name>
<dbReference type="RefSeq" id="WP_039815295.1">
    <property type="nucleotide sequence ID" value="NZ_JADLRH010000003.1"/>
</dbReference>
<evidence type="ECO:0000313" key="3">
    <source>
        <dbReference type="Proteomes" id="UP000255467"/>
    </source>
</evidence>
<protein>
    <submittedName>
        <fullName evidence="2">Virulence factor Mce family protein</fullName>
    </submittedName>
</protein>
<dbReference type="InterPro" id="IPR052336">
    <property type="entry name" value="MlaD_Phospholipid_Transporter"/>
</dbReference>
<dbReference type="AlphaFoldDB" id="A0A378YV73"/>
<proteinExistence type="predicted"/>
<dbReference type="Pfam" id="PF02470">
    <property type="entry name" value="MlaD"/>
    <property type="match status" value="1"/>
</dbReference>
<feature type="domain" description="Mce/MlaD" evidence="1">
    <location>
        <begin position="37"/>
        <end position="110"/>
    </location>
</feature>
<dbReference type="Proteomes" id="UP000255467">
    <property type="component" value="Unassembled WGS sequence"/>
</dbReference>
<dbReference type="PANTHER" id="PTHR33371">
    <property type="entry name" value="INTERMEMBRANE PHOSPHOLIPID TRANSPORT SYSTEM BINDING PROTEIN MLAD-RELATED"/>
    <property type="match status" value="1"/>
</dbReference>
<gene>
    <name evidence="2" type="ORF">NCTC1934_04399</name>
</gene>
<dbReference type="GO" id="GO:0005576">
    <property type="term" value="C:extracellular region"/>
    <property type="evidence" value="ECO:0007669"/>
    <property type="project" value="TreeGrafter"/>
</dbReference>
<evidence type="ECO:0000313" key="2">
    <source>
        <dbReference type="EMBL" id="SUA80683.1"/>
    </source>
</evidence>
<organism evidence="2 3">
    <name type="scientific">Nocardia otitidiscaviarum</name>
    <dbReference type="NCBI Taxonomy" id="1823"/>
    <lineage>
        <taxon>Bacteria</taxon>
        <taxon>Bacillati</taxon>
        <taxon>Actinomycetota</taxon>
        <taxon>Actinomycetes</taxon>
        <taxon>Mycobacteriales</taxon>
        <taxon>Nocardiaceae</taxon>
        <taxon>Nocardia</taxon>
    </lineage>
</organism>
<dbReference type="EMBL" id="UGRY01000002">
    <property type="protein sequence ID" value="SUA80683.1"/>
    <property type="molecule type" value="Genomic_DNA"/>
</dbReference>
<dbReference type="OrthoDB" id="4371474at2"/>